<dbReference type="AlphaFoldDB" id="A0A2L0D5A1"/>
<dbReference type="GO" id="GO:0003723">
    <property type="term" value="F:RNA binding"/>
    <property type="evidence" value="ECO:0007669"/>
    <property type="project" value="UniProtKB-KW"/>
</dbReference>
<evidence type="ECO:0000313" key="3">
    <source>
        <dbReference type="EMBL" id="AUW96986.1"/>
    </source>
</evidence>
<dbReference type="KEGG" id="splr:C0J00_07575"/>
<dbReference type="RefSeq" id="WP_104968307.1">
    <property type="nucleotide sequence ID" value="NZ_CP025536.1"/>
</dbReference>
<evidence type="ECO:0000259" key="2">
    <source>
        <dbReference type="SMART" id="SM00363"/>
    </source>
</evidence>
<gene>
    <name evidence="3" type="ORF">C0J00_07575</name>
</gene>
<dbReference type="Gene3D" id="3.10.290.10">
    <property type="entry name" value="RNA-binding S4 domain"/>
    <property type="match status" value="1"/>
</dbReference>
<dbReference type="OrthoDB" id="9812787at2"/>
<dbReference type="Pfam" id="PF21278">
    <property type="entry name" value="YlmH_1st"/>
    <property type="match status" value="1"/>
</dbReference>
<proteinExistence type="predicted"/>
<dbReference type="InterPro" id="IPR048443">
    <property type="entry name" value="RqcP2_N"/>
</dbReference>
<keyword evidence="4" id="KW-1185">Reference proteome</keyword>
<dbReference type="InterPro" id="IPR036986">
    <property type="entry name" value="S4_RNA-bd_sf"/>
</dbReference>
<name>A0A2L0D5A1_9STRE</name>
<protein>
    <submittedName>
        <fullName evidence="3">RNA-binding protein</fullName>
    </submittedName>
</protein>
<dbReference type="SUPFAM" id="SSF55174">
    <property type="entry name" value="Alpha-L RNA-binding motif"/>
    <property type="match status" value="1"/>
</dbReference>
<dbReference type="Pfam" id="PF01479">
    <property type="entry name" value="S4"/>
    <property type="match status" value="1"/>
</dbReference>
<dbReference type="InterPro" id="IPR002942">
    <property type="entry name" value="S4_RNA-bd"/>
</dbReference>
<dbReference type="EMBL" id="CP025536">
    <property type="protein sequence ID" value="AUW96986.1"/>
    <property type="molecule type" value="Genomic_DNA"/>
</dbReference>
<organism evidence="3 4">
    <name type="scientific">Streptococcus pluranimalium</name>
    <dbReference type="NCBI Taxonomy" id="82348"/>
    <lineage>
        <taxon>Bacteria</taxon>
        <taxon>Bacillati</taxon>
        <taxon>Bacillota</taxon>
        <taxon>Bacilli</taxon>
        <taxon>Lactobacillales</taxon>
        <taxon>Streptococcaceae</taxon>
        <taxon>Streptococcus</taxon>
    </lineage>
</organism>
<accession>A0A2L0D5A1</accession>
<dbReference type="SMART" id="SM00363">
    <property type="entry name" value="S4"/>
    <property type="match status" value="1"/>
</dbReference>
<dbReference type="Pfam" id="PF17774">
    <property type="entry name" value="YlmH_RBD"/>
    <property type="match status" value="1"/>
</dbReference>
<dbReference type="InterPro" id="IPR012677">
    <property type="entry name" value="Nucleotide-bd_a/b_plait_sf"/>
</dbReference>
<evidence type="ECO:0000256" key="1">
    <source>
        <dbReference type="PROSITE-ProRule" id="PRU00182"/>
    </source>
</evidence>
<keyword evidence="1" id="KW-0694">RNA-binding</keyword>
<dbReference type="Proteomes" id="UP000238956">
    <property type="component" value="Chromosome"/>
</dbReference>
<evidence type="ECO:0000313" key="4">
    <source>
        <dbReference type="Proteomes" id="UP000238956"/>
    </source>
</evidence>
<dbReference type="PANTHER" id="PTHR13633:SF3">
    <property type="entry name" value="MITOCHONDRIAL TRANSCRIPTION RESCUE FACTOR 1"/>
    <property type="match status" value="1"/>
</dbReference>
<dbReference type="Gene3D" id="3.30.70.330">
    <property type="match status" value="1"/>
</dbReference>
<sequence>MEKQSQHLYQHYDVSEYTFIDKVQDMIHSVENTYSFYLTGFLDPRQEVIVNELVSQTTLTFYSSRDILTEEYHRVIIAPDYYQLNVDDFEISLLNIHYSKKFNHLSHSQIMGSLINQLGIKRSVFGDILVNGDEAQIFLEKSMVSYFETNVSKIAKVPVRLQEVAFDQKIEHLEEGQEQLYLVSSLRLDKVIAAVHKLPRQTSQKLIQSQKVKVNHKLTTKATETVLVNDLLSVRGYGRCRIISDNGITSKGKYKLVVKKIRQK</sequence>
<dbReference type="Gene3D" id="3.30.1370.160">
    <property type="match status" value="1"/>
</dbReference>
<reference evidence="3 4" key="1">
    <citation type="submission" date="2017-12" db="EMBL/GenBank/DDBJ databases">
        <authorList>
            <person name="Hurst M.R.H."/>
        </authorList>
    </citation>
    <scope>NUCLEOTIDE SEQUENCE [LARGE SCALE GENOMIC DNA]</scope>
    <source>
        <strain evidence="3 4">TH11417</strain>
    </source>
</reference>
<dbReference type="PANTHER" id="PTHR13633">
    <property type="entry name" value="MITOCHONDRIAL TRANSCRIPTION RESCUE FACTOR 1"/>
    <property type="match status" value="1"/>
</dbReference>
<reference evidence="3 4" key="2">
    <citation type="submission" date="2018-02" db="EMBL/GenBank/DDBJ databases">
        <title>Whole genome sequencing analysis of Streptococcus pluranimalium isolated from cattle infected mastitis in China.</title>
        <authorList>
            <person name="Zhang J.-R."/>
            <person name="Hu G.-Z."/>
        </authorList>
    </citation>
    <scope>NUCLEOTIDE SEQUENCE [LARGE SCALE GENOMIC DNA]</scope>
    <source>
        <strain evidence="3 4">TH11417</strain>
    </source>
</reference>
<dbReference type="GeneID" id="98393767"/>
<dbReference type="CDD" id="cd00165">
    <property type="entry name" value="S4"/>
    <property type="match status" value="1"/>
</dbReference>
<dbReference type="PROSITE" id="PS50889">
    <property type="entry name" value="S4"/>
    <property type="match status" value="1"/>
</dbReference>
<dbReference type="InterPro" id="IPR040591">
    <property type="entry name" value="RqcP2_RBD"/>
</dbReference>
<feature type="domain" description="RNA-binding S4" evidence="2">
    <location>
        <begin position="186"/>
        <end position="248"/>
    </location>
</feature>